<organism evidence="3 4">
    <name type="scientific">Streptomyces pulveraceus</name>
    <dbReference type="NCBI Taxonomy" id="68258"/>
    <lineage>
        <taxon>Bacteria</taxon>
        <taxon>Bacillati</taxon>
        <taxon>Actinomycetota</taxon>
        <taxon>Actinomycetes</taxon>
        <taxon>Kitasatosporales</taxon>
        <taxon>Streptomycetaceae</taxon>
        <taxon>Streptomyces</taxon>
    </lineage>
</organism>
<reference evidence="4" key="1">
    <citation type="journal article" date="2019" name="Int. J. Syst. Evol. Microbiol.">
        <title>The Global Catalogue of Microorganisms (GCM) 10K type strain sequencing project: providing services to taxonomists for standard genome sequencing and annotation.</title>
        <authorList>
            <consortium name="The Broad Institute Genomics Platform"/>
            <consortium name="The Broad Institute Genome Sequencing Center for Infectious Disease"/>
            <person name="Wu L."/>
            <person name="Ma J."/>
        </authorList>
    </citation>
    <scope>NUCLEOTIDE SEQUENCE [LARGE SCALE GENOMIC DNA]</scope>
    <source>
        <strain evidence="4">JCM 4147</strain>
    </source>
</reference>
<dbReference type="SUPFAM" id="SSF53335">
    <property type="entry name" value="S-adenosyl-L-methionine-dependent methyltransferases"/>
    <property type="match status" value="1"/>
</dbReference>
<feature type="domain" description="DNA methylase adenine-specific" evidence="2">
    <location>
        <begin position="39"/>
        <end position="183"/>
    </location>
</feature>
<dbReference type="Proteomes" id="UP001596200">
    <property type="component" value="Unassembled WGS sequence"/>
</dbReference>
<dbReference type="InterPro" id="IPR003356">
    <property type="entry name" value="DNA_methylase_A-5"/>
</dbReference>
<dbReference type="RefSeq" id="WP_344513817.1">
    <property type="nucleotide sequence ID" value="NZ_BAAATU010000027.1"/>
</dbReference>
<protein>
    <submittedName>
        <fullName evidence="3">N-6 DNA methylase</fullName>
    </submittedName>
</protein>
<accession>A0ABW1GFB6</accession>
<feature type="region of interest" description="Disordered" evidence="1">
    <location>
        <begin position="195"/>
        <end position="226"/>
    </location>
</feature>
<gene>
    <name evidence="3" type="ORF">ACFP1B_04330</name>
</gene>
<comment type="caution">
    <text evidence="3">The sequence shown here is derived from an EMBL/GenBank/DDBJ whole genome shotgun (WGS) entry which is preliminary data.</text>
</comment>
<evidence type="ECO:0000313" key="3">
    <source>
        <dbReference type="EMBL" id="MFC5912657.1"/>
    </source>
</evidence>
<evidence type="ECO:0000259" key="2">
    <source>
        <dbReference type="Pfam" id="PF02384"/>
    </source>
</evidence>
<dbReference type="GO" id="GO:0008168">
    <property type="term" value="F:methyltransferase activity"/>
    <property type="evidence" value="ECO:0007669"/>
    <property type="project" value="UniProtKB-KW"/>
</dbReference>
<keyword evidence="3" id="KW-0489">Methyltransferase</keyword>
<name>A0ABW1GFB6_9ACTN</name>
<dbReference type="GO" id="GO:0032259">
    <property type="term" value="P:methylation"/>
    <property type="evidence" value="ECO:0007669"/>
    <property type="project" value="UniProtKB-KW"/>
</dbReference>
<dbReference type="PANTHER" id="PTHR42998:SF1">
    <property type="entry name" value="TYPE I RESTRICTION ENZYME HINDI METHYLASE SUBUNIT"/>
    <property type="match status" value="1"/>
</dbReference>
<dbReference type="EMBL" id="JBHSPU010000003">
    <property type="protein sequence ID" value="MFC5912657.1"/>
    <property type="molecule type" value="Genomic_DNA"/>
</dbReference>
<keyword evidence="4" id="KW-1185">Reference proteome</keyword>
<sequence length="226" mass="23957">MEPGATPRRHSGPRPAQPQPTARKRSTDPVGGPSRKFEANPTFNIPAVPVDADWWTYGEPPTSNANLAWPQYAVMSLNEGGRAAVLMPNSAATSSNLKEQRIRHALGDRGAVECVIALPAKMFSATTISVNVWILKPEAQKRSSGEVLFIDASGLATKVSMKLSVLEADDCAPIAAAYHSWRGTGGNDAVLPDPGILARQSGETPSTQPAPRCALPTTRGPQGVRT</sequence>
<evidence type="ECO:0000313" key="4">
    <source>
        <dbReference type="Proteomes" id="UP001596200"/>
    </source>
</evidence>
<evidence type="ECO:0000256" key="1">
    <source>
        <dbReference type="SAM" id="MobiDB-lite"/>
    </source>
</evidence>
<keyword evidence="3" id="KW-0808">Transferase</keyword>
<dbReference type="InterPro" id="IPR052916">
    <property type="entry name" value="Type-I_RE_MTase_Subunit"/>
</dbReference>
<dbReference type="Pfam" id="PF02384">
    <property type="entry name" value="N6_Mtase"/>
    <property type="match status" value="1"/>
</dbReference>
<dbReference type="PANTHER" id="PTHR42998">
    <property type="entry name" value="TYPE I RESTRICTION ENZYME HINDVIIP M PROTEIN-RELATED"/>
    <property type="match status" value="1"/>
</dbReference>
<dbReference type="Gene3D" id="3.40.50.150">
    <property type="entry name" value="Vaccinia Virus protein VP39"/>
    <property type="match status" value="1"/>
</dbReference>
<feature type="region of interest" description="Disordered" evidence="1">
    <location>
        <begin position="1"/>
        <end position="42"/>
    </location>
</feature>
<proteinExistence type="predicted"/>
<dbReference type="InterPro" id="IPR029063">
    <property type="entry name" value="SAM-dependent_MTases_sf"/>
</dbReference>